<dbReference type="InterPro" id="IPR048540">
    <property type="entry name" value="Rrn7_cyclin_N"/>
</dbReference>
<dbReference type="Proteomes" id="UP001203297">
    <property type="component" value="Unassembled WGS sequence"/>
</dbReference>
<feature type="region of interest" description="Disordered" evidence="10">
    <location>
        <begin position="131"/>
        <end position="237"/>
    </location>
</feature>
<evidence type="ECO:0000256" key="2">
    <source>
        <dbReference type="ARBA" id="ARBA00006899"/>
    </source>
</evidence>
<dbReference type="GO" id="GO:0042790">
    <property type="term" value="P:nucleolar large rRNA transcription by RNA polymerase I"/>
    <property type="evidence" value="ECO:0007669"/>
    <property type="project" value="TreeGrafter"/>
</dbReference>
<evidence type="ECO:0000313" key="13">
    <source>
        <dbReference type="EMBL" id="KAI0307155.1"/>
    </source>
</evidence>
<dbReference type="PANTHER" id="PTHR31576:SF2">
    <property type="entry name" value="TATA BOX-BINDING PROTEIN-ASSOCIATED FACTOR RNA POLYMERASE I SUBUNIT B"/>
    <property type="match status" value="1"/>
</dbReference>
<dbReference type="PANTHER" id="PTHR31576">
    <property type="entry name" value="TATA BOX-BINDING PROTEIN-ASSOCIATED FACTOR RNA POLYMERASE I SUBUNIT B"/>
    <property type="match status" value="1"/>
</dbReference>
<proteinExistence type="inferred from homology"/>
<feature type="compositionally biased region" description="Basic and acidic residues" evidence="10">
    <location>
        <begin position="225"/>
        <end position="234"/>
    </location>
</feature>
<evidence type="ECO:0000256" key="7">
    <source>
        <dbReference type="ARBA" id="ARBA00023125"/>
    </source>
</evidence>
<dbReference type="InterPro" id="IPR033599">
    <property type="entry name" value="TAF1B/Rrn7"/>
</dbReference>
<dbReference type="Pfam" id="PF20645">
    <property type="entry name" value="Rrn7_cyclin_C"/>
    <property type="match status" value="1"/>
</dbReference>
<feature type="domain" description="Rrn7/TAF1B C-terminal cyclin" evidence="12">
    <location>
        <begin position="305"/>
        <end position="492"/>
    </location>
</feature>
<evidence type="ECO:0000256" key="9">
    <source>
        <dbReference type="ARBA" id="ARBA00023242"/>
    </source>
</evidence>
<comment type="subcellular location">
    <subcellularLocation>
        <location evidence="1">Nucleus</location>
        <location evidence="1">Nucleolus</location>
    </subcellularLocation>
</comment>
<sequence length="614" mass="68982">MAPRRKCTVCGSLQWHKEPATGLVVCKEGHVLQNYLNETHELHEVGPFHVRKRALKAPQERRGRSTNAYPELYYHGSRAQYLYFQCLQLLLRKQVATLIRLWGLPTEFEIICRDLWALHLCLLPSPPPPEPVLHNQATQGDAGDNGPTLGDSKRLSRGFTTTEGDKAIGAQGRKASLWQSGGSSSESESNSKSEDDSEMDELLGILSQSSSSEDDEDDDTGQPRPKPEGSERKSNMFGKWGPASNIAVLVVACWTLRLPIIYLDLIRLIESYDLPYLEPLHHLPGNMARHLTKQSVQVLSPMHAPTTLALHDLSARLARKLQGSYKIQTPELNAAPVLWRVVRALGGTPVLYNLSKTMAHVLSLPLALHHTLAPCPAQLKDGDDDDDDDTDTDTDIESHKYDDIPPELALVASVTIVLKMVYGLDGRVRVPKNSADPAWALPQIEDYLMIVKEVKEAYEKSKQVLFSASSEMSVLELDEFMLNEYLDLCQKGLLKPERFRSTGKGKGKERERNRSDLEDFFPFPSLKEDVDWNRSLTTAGFSRRRLKAAGVTELDPDLDLETGEAYAIYRPRDILGTLPEDCQLLISYGAKWVGVDEDLLLKVIERYEWRLARR</sequence>
<dbReference type="GO" id="GO:0001164">
    <property type="term" value="F:RNA polymerase I core promoter sequence-specific DNA binding"/>
    <property type="evidence" value="ECO:0007669"/>
    <property type="project" value="InterPro"/>
</dbReference>
<evidence type="ECO:0000256" key="6">
    <source>
        <dbReference type="ARBA" id="ARBA00023015"/>
    </source>
</evidence>
<name>A0AAD4QSK4_9AGAM</name>
<accession>A0AAD4QSK4</accession>
<keyword evidence="7" id="KW-0238">DNA-binding</keyword>
<feature type="domain" description="Rrn7/TAF1B N-terminal cyclin" evidence="11">
    <location>
        <begin position="198"/>
        <end position="284"/>
    </location>
</feature>
<dbReference type="AlphaFoldDB" id="A0AAD4QSK4"/>
<feature type="region of interest" description="Disordered" evidence="10">
    <location>
        <begin position="378"/>
        <end position="399"/>
    </location>
</feature>
<dbReference type="Pfam" id="PF20644">
    <property type="entry name" value="Rrn7_cyclin_N"/>
    <property type="match status" value="1"/>
</dbReference>
<evidence type="ECO:0000256" key="1">
    <source>
        <dbReference type="ARBA" id="ARBA00004604"/>
    </source>
</evidence>
<comment type="caution">
    <text evidence="13">The sequence shown here is derived from an EMBL/GenBank/DDBJ whole genome shotgun (WGS) entry which is preliminary data.</text>
</comment>
<evidence type="ECO:0008006" key="15">
    <source>
        <dbReference type="Google" id="ProtNLM"/>
    </source>
</evidence>
<dbReference type="GO" id="GO:0008270">
    <property type="term" value="F:zinc ion binding"/>
    <property type="evidence" value="ECO:0007669"/>
    <property type="project" value="UniProtKB-KW"/>
</dbReference>
<gene>
    <name evidence="13" type="ORF">B0F90DRAFT_1807830</name>
</gene>
<reference evidence="13" key="1">
    <citation type="journal article" date="2022" name="New Phytol.">
        <title>Evolutionary transition to the ectomycorrhizal habit in the genomes of a hyperdiverse lineage of mushroom-forming fungi.</title>
        <authorList>
            <person name="Looney B."/>
            <person name="Miyauchi S."/>
            <person name="Morin E."/>
            <person name="Drula E."/>
            <person name="Courty P.E."/>
            <person name="Kohler A."/>
            <person name="Kuo A."/>
            <person name="LaButti K."/>
            <person name="Pangilinan J."/>
            <person name="Lipzen A."/>
            <person name="Riley R."/>
            <person name="Andreopoulos W."/>
            <person name="He G."/>
            <person name="Johnson J."/>
            <person name="Nolan M."/>
            <person name="Tritt A."/>
            <person name="Barry K.W."/>
            <person name="Grigoriev I.V."/>
            <person name="Nagy L.G."/>
            <person name="Hibbett D."/>
            <person name="Henrissat B."/>
            <person name="Matheny P.B."/>
            <person name="Labbe J."/>
            <person name="Martin F.M."/>
        </authorList>
    </citation>
    <scope>NUCLEOTIDE SEQUENCE</scope>
    <source>
        <strain evidence="13">BPL690</strain>
    </source>
</reference>
<evidence type="ECO:0000256" key="3">
    <source>
        <dbReference type="ARBA" id="ARBA00022723"/>
    </source>
</evidence>
<organism evidence="13 14">
    <name type="scientific">Multifurca ochricompacta</name>
    <dbReference type="NCBI Taxonomy" id="376703"/>
    <lineage>
        <taxon>Eukaryota</taxon>
        <taxon>Fungi</taxon>
        <taxon>Dikarya</taxon>
        <taxon>Basidiomycota</taxon>
        <taxon>Agaricomycotina</taxon>
        <taxon>Agaricomycetes</taxon>
        <taxon>Russulales</taxon>
        <taxon>Russulaceae</taxon>
        <taxon>Multifurca</taxon>
    </lineage>
</organism>
<evidence type="ECO:0000259" key="12">
    <source>
        <dbReference type="Pfam" id="PF20645"/>
    </source>
</evidence>
<evidence type="ECO:0000256" key="10">
    <source>
        <dbReference type="SAM" id="MobiDB-lite"/>
    </source>
</evidence>
<keyword evidence="6" id="KW-0805">Transcription regulation</keyword>
<comment type="similarity">
    <text evidence="2">Belongs to the RRN7/TAF1B family.</text>
</comment>
<dbReference type="GO" id="GO:0070860">
    <property type="term" value="C:RNA polymerase I core factor complex"/>
    <property type="evidence" value="ECO:0007669"/>
    <property type="project" value="InterPro"/>
</dbReference>
<keyword evidence="4" id="KW-0863">Zinc-finger</keyword>
<keyword evidence="3" id="KW-0479">Metal-binding</keyword>
<feature type="compositionally biased region" description="Low complexity" evidence="10">
    <location>
        <begin position="202"/>
        <end position="211"/>
    </location>
</feature>
<evidence type="ECO:0000256" key="8">
    <source>
        <dbReference type="ARBA" id="ARBA00023163"/>
    </source>
</evidence>
<protein>
    <recommendedName>
        <fullName evidence="15">RRN7-type domain-containing protein</fullName>
    </recommendedName>
</protein>
<evidence type="ECO:0000256" key="5">
    <source>
        <dbReference type="ARBA" id="ARBA00022833"/>
    </source>
</evidence>
<dbReference type="EMBL" id="WTXG01000002">
    <property type="protein sequence ID" value="KAI0307155.1"/>
    <property type="molecule type" value="Genomic_DNA"/>
</dbReference>
<keyword evidence="14" id="KW-1185">Reference proteome</keyword>
<keyword evidence="8" id="KW-0804">Transcription</keyword>
<evidence type="ECO:0000259" key="11">
    <source>
        <dbReference type="Pfam" id="PF20644"/>
    </source>
</evidence>
<dbReference type="InterPro" id="IPR048538">
    <property type="entry name" value="Rrn7_cyclin_C"/>
</dbReference>
<feature type="compositionally biased region" description="Low complexity" evidence="10">
    <location>
        <begin position="176"/>
        <end position="188"/>
    </location>
</feature>
<evidence type="ECO:0000256" key="4">
    <source>
        <dbReference type="ARBA" id="ARBA00022771"/>
    </source>
</evidence>
<feature type="compositionally biased region" description="Acidic residues" evidence="10">
    <location>
        <begin position="382"/>
        <end position="395"/>
    </location>
</feature>
<keyword evidence="9" id="KW-0539">Nucleus</keyword>
<keyword evidence="5" id="KW-0862">Zinc</keyword>
<evidence type="ECO:0000313" key="14">
    <source>
        <dbReference type="Proteomes" id="UP001203297"/>
    </source>
</evidence>